<name>A0A8S1KNR6_PARPR</name>
<proteinExistence type="predicted"/>
<keyword evidence="2" id="KW-1185">Reference proteome</keyword>
<comment type="caution">
    <text evidence="1">The sequence shown here is derived from an EMBL/GenBank/DDBJ whole genome shotgun (WGS) entry which is preliminary data.</text>
</comment>
<evidence type="ECO:0000313" key="2">
    <source>
        <dbReference type="Proteomes" id="UP000688137"/>
    </source>
</evidence>
<reference evidence="1" key="1">
    <citation type="submission" date="2021-01" db="EMBL/GenBank/DDBJ databases">
        <authorList>
            <consortium name="Genoscope - CEA"/>
            <person name="William W."/>
        </authorList>
    </citation>
    <scope>NUCLEOTIDE SEQUENCE</scope>
</reference>
<organism evidence="1 2">
    <name type="scientific">Paramecium primaurelia</name>
    <dbReference type="NCBI Taxonomy" id="5886"/>
    <lineage>
        <taxon>Eukaryota</taxon>
        <taxon>Sar</taxon>
        <taxon>Alveolata</taxon>
        <taxon>Ciliophora</taxon>
        <taxon>Intramacronucleata</taxon>
        <taxon>Oligohymenophorea</taxon>
        <taxon>Peniculida</taxon>
        <taxon>Parameciidae</taxon>
        <taxon>Paramecium</taxon>
    </lineage>
</organism>
<protein>
    <submittedName>
        <fullName evidence="1">Uncharacterized protein</fullName>
    </submittedName>
</protein>
<dbReference type="EMBL" id="CAJJDM010000023">
    <property type="protein sequence ID" value="CAD8056908.1"/>
    <property type="molecule type" value="Genomic_DNA"/>
</dbReference>
<evidence type="ECO:0000313" key="1">
    <source>
        <dbReference type="EMBL" id="CAD8056908.1"/>
    </source>
</evidence>
<dbReference type="Proteomes" id="UP000688137">
    <property type="component" value="Unassembled WGS sequence"/>
</dbReference>
<gene>
    <name evidence="1" type="ORF">PPRIM_AZ9-3.1.T0250115</name>
</gene>
<sequence length="56" mass="6394">MVALDQLICTLNIETKTNSVIQEQVLIILFPQSLCIIYDSQPFNDLSVEILKDKQI</sequence>
<dbReference type="AlphaFoldDB" id="A0A8S1KNR6"/>
<accession>A0A8S1KNR6</accession>